<evidence type="ECO:0000256" key="1">
    <source>
        <dbReference type="ARBA" id="ARBA00004606"/>
    </source>
</evidence>
<proteinExistence type="inferred from homology"/>
<keyword evidence="4" id="KW-0735">Signal-anchor</keyword>
<dbReference type="GO" id="GO:0015926">
    <property type="term" value="F:glucosidase activity"/>
    <property type="evidence" value="ECO:0007669"/>
    <property type="project" value="TreeGrafter"/>
</dbReference>
<dbReference type="PANTHER" id="PTHR31361">
    <property type="entry name" value="BETA-GLUCAN SYNTHESIS-ASSOCIATED PROTEIN KRE6-RELATED"/>
    <property type="match status" value="1"/>
</dbReference>
<keyword evidence="3 10" id="KW-0812">Transmembrane</keyword>
<evidence type="ECO:0000256" key="7">
    <source>
        <dbReference type="ARBA" id="ARBA00023180"/>
    </source>
</evidence>
<feature type="compositionally biased region" description="Polar residues" evidence="9">
    <location>
        <begin position="1"/>
        <end position="30"/>
    </location>
</feature>
<dbReference type="Proteomes" id="UP000308652">
    <property type="component" value="Unassembled WGS sequence"/>
</dbReference>
<dbReference type="FunFam" id="2.60.120.200:FF:000259">
    <property type="entry name" value="Chromosome 9, whole genome shotgun sequence"/>
    <property type="match status" value="1"/>
</dbReference>
<comment type="similarity">
    <text evidence="2">Belongs to the SKN1/KRE6 family.</text>
</comment>
<dbReference type="InterPro" id="IPR005629">
    <property type="entry name" value="Skn1/Kre6/Sbg1"/>
</dbReference>
<dbReference type="InterPro" id="IPR013320">
    <property type="entry name" value="ConA-like_dom_sf"/>
</dbReference>
<evidence type="ECO:0000256" key="8">
    <source>
        <dbReference type="ARBA" id="ARBA00023316"/>
    </source>
</evidence>
<dbReference type="STRING" id="68775.A0A5C3LY99"/>
<dbReference type="OrthoDB" id="412647at2759"/>
<dbReference type="Gene3D" id="2.60.120.200">
    <property type="match status" value="2"/>
</dbReference>
<feature type="transmembrane region" description="Helical" evidence="10">
    <location>
        <begin position="127"/>
        <end position="150"/>
    </location>
</feature>
<feature type="domain" description="GH16" evidence="11">
    <location>
        <begin position="194"/>
        <end position="569"/>
    </location>
</feature>
<keyword evidence="13" id="KW-1185">Reference proteome</keyword>
<evidence type="ECO:0000256" key="3">
    <source>
        <dbReference type="ARBA" id="ARBA00022692"/>
    </source>
</evidence>
<gene>
    <name evidence="12" type="ORF">BDQ12DRAFT_144025</name>
</gene>
<organism evidence="12 13">
    <name type="scientific">Crucibulum laeve</name>
    <dbReference type="NCBI Taxonomy" id="68775"/>
    <lineage>
        <taxon>Eukaryota</taxon>
        <taxon>Fungi</taxon>
        <taxon>Dikarya</taxon>
        <taxon>Basidiomycota</taxon>
        <taxon>Agaricomycotina</taxon>
        <taxon>Agaricomycetes</taxon>
        <taxon>Agaricomycetidae</taxon>
        <taxon>Agaricales</taxon>
        <taxon>Agaricineae</taxon>
        <taxon>Nidulariaceae</taxon>
        <taxon>Crucibulum</taxon>
    </lineage>
</organism>
<dbReference type="GO" id="GO:0005886">
    <property type="term" value="C:plasma membrane"/>
    <property type="evidence" value="ECO:0007669"/>
    <property type="project" value="TreeGrafter"/>
</dbReference>
<evidence type="ECO:0000256" key="9">
    <source>
        <dbReference type="SAM" id="MobiDB-lite"/>
    </source>
</evidence>
<accession>A0A5C3LY99</accession>
<name>A0A5C3LY99_9AGAR</name>
<feature type="compositionally biased region" description="Basic and acidic residues" evidence="9">
    <location>
        <begin position="104"/>
        <end position="119"/>
    </location>
</feature>
<dbReference type="Pfam" id="PF03935">
    <property type="entry name" value="SKN1_KRE6_Sbg1"/>
    <property type="match status" value="1"/>
</dbReference>
<evidence type="ECO:0000256" key="2">
    <source>
        <dbReference type="ARBA" id="ARBA00010962"/>
    </source>
</evidence>
<keyword evidence="7" id="KW-0325">Glycoprotein</keyword>
<dbReference type="PROSITE" id="PS51762">
    <property type="entry name" value="GH16_2"/>
    <property type="match status" value="1"/>
</dbReference>
<keyword evidence="8" id="KW-0961">Cell wall biogenesis/degradation</keyword>
<reference evidence="12 13" key="1">
    <citation type="journal article" date="2019" name="Nat. Ecol. Evol.">
        <title>Megaphylogeny resolves global patterns of mushroom evolution.</title>
        <authorList>
            <person name="Varga T."/>
            <person name="Krizsan K."/>
            <person name="Foldi C."/>
            <person name="Dima B."/>
            <person name="Sanchez-Garcia M."/>
            <person name="Sanchez-Ramirez S."/>
            <person name="Szollosi G.J."/>
            <person name="Szarkandi J.G."/>
            <person name="Papp V."/>
            <person name="Albert L."/>
            <person name="Andreopoulos W."/>
            <person name="Angelini C."/>
            <person name="Antonin V."/>
            <person name="Barry K.W."/>
            <person name="Bougher N.L."/>
            <person name="Buchanan P."/>
            <person name="Buyck B."/>
            <person name="Bense V."/>
            <person name="Catcheside P."/>
            <person name="Chovatia M."/>
            <person name="Cooper J."/>
            <person name="Damon W."/>
            <person name="Desjardin D."/>
            <person name="Finy P."/>
            <person name="Geml J."/>
            <person name="Haridas S."/>
            <person name="Hughes K."/>
            <person name="Justo A."/>
            <person name="Karasinski D."/>
            <person name="Kautmanova I."/>
            <person name="Kiss B."/>
            <person name="Kocsube S."/>
            <person name="Kotiranta H."/>
            <person name="LaButti K.M."/>
            <person name="Lechner B.E."/>
            <person name="Liimatainen K."/>
            <person name="Lipzen A."/>
            <person name="Lukacs Z."/>
            <person name="Mihaltcheva S."/>
            <person name="Morgado L.N."/>
            <person name="Niskanen T."/>
            <person name="Noordeloos M.E."/>
            <person name="Ohm R.A."/>
            <person name="Ortiz-Santana B."/>
            <person name="Ovrebo C."/>
            <person name="Racz N."/>
            <person name="Riley R."/>
            <person name="Savchenko A."/>
            <person name="Shiryaev A."/>
            <person name="Soop K."/>
            <person name="Spirin V."/>
            <person name="Szebenyi C."/>
            <person name="Tomsovsky M."/>
            <person name="Tulloss R.E."/>
            <person name="Uehling J."/>
            <person name="Grigoriev I.V."/>
            <person name="Vagvolgyi C."/>
            <person name="Papp T."/>
            <person name="Martin F.M."/>
            <person name="Miettinen O."/>
            <person name="Hibbett D.S."/>
            <person name="Nagy L.G."/>
        </authorList>
    </citation>
    <scope>NUCLEOTIDE SEQUENCE [LARGE SCALE GENOMIC DNA]</scope>
    <source>
        <strain evidence="12 13">CBS 166.37</strain>
    </source>
</reference>
<evidence type="ECO:0000256" key="5">
    <source>
        <dbReference type="ARBA" id="ARBA00022989"/>
    </source>
</evidence>
<evidence type="ECO:0000313" key="12">
    <source>
        <dbReference type="EMBL" id="TFK37537.1"/>
    </source>
</evidence>
<dbReference type="PANTHER" id="PTHR31361:SF1">
    <property type="entry name" value="BETA-GLUCAN SYNTHESIS-ASSOCIATED PROTEIN KRE6-RELATED"/>
    <property type="match status" value="1"/>
</dbReference>
<dbReference type="GO" id="GO:0006078">
    <property type="term" value="P:(1-&gt;6)-beta-D-glucan biosynthetic process"/>
    <property type="evidence" value="ECO:0007669"/>
    <property type="project" value="TreeGrafter"/>
</dbReference>
<keyword evidence="12" id="KW-0378">Hydrolase</keyword>
<feature type="region of interest" description="Disordered" evidence="9">
    <location>
        <begin position="1"/>
        <end position="54"/>
    </location>
</feature>
<dbReference type="EMBL" id="ML213607">
    <property type="protein sequence ID" value="TFK37537.1"/>
    <property type="molecule type" value="Genomic_DNA"/>
</dbReference>
<dbReference type="SUPFAM" id="SSF49899">
    <property type="entry name" value="Concanavalin A-like lectins/glucanases"/>
    <property type="match status" value="1"/>
</dbReference>
<evidence type="ECO:0000256" key="4">
    <source>
        <dbReference type="ARBA" id="ARBA00022968"/>
    </source>
</evidence>
<evidence type="ECO:0000256" key="10">
    <source>
        <dbReference type="SAM" id="Phobius"/>
    </source>
</evidence>
<sequence length="616" mass="67537">MASSTMSNPLRQPASPSTTNLLSSYPSVRSGSIPGPGRTTQPPTPANPLRHAGFRPINVGHQNAAAIAPKKSHDSLSEKYSLSPSPASWGMPLHMNIREEDDDLHNPDPRRDRQNDRGGHIFTPRGLANLGCVALLVGGMLMLFAGYPILTHFTEKKQTNQGGFNLGGTNATGQVPDMPGNRGLIDPDTPKSVYTKTSYTYPDEELVLVFSDEFNTDGRSFYPGDDPYWEGVDLHYWGTEDLEWYDPGQATTEGGALRIKLEQVAREDNHNLTFRSAMVQTWNKFCFTGGILEAAVTLPGSPKISGFWPAVWAMGNLGRAGFGGSVEGLWPYTYDACDVGTLPNQTYPGTSLPVDAMTGGDPEHDGELSFLPGQRLSACTCPGESHPGPMRKDGSYVGRSAPEIDVLEAIVTDGVGEVSLSAQWAPFNAEYNFINTSDTVTFYDSTTKLNGYHGGAFQQTTSGLAPTNQDCYELSTGCFAIYAFEYRPGFDDGYISWINDGKQAWSIFSSAFAADSRSEISARPVSQEPMYIIANLGFSPKFGTIDLDILDFPATMSIDYIRVYQRKDAINTNCDPQNYPTAQYIETYKKVYTNNNITTWKDANEPWPKNRLKDTC</sequence>
<keyword evidence="6 10" id="KW-0472">Membrane</keyword>
<comment type="subcellular location">
    <subcellularLocation>
        <location evidence="1">Membrane</location>
        <topology evidence="1">Single-pass type II membrane protein</topology>
    </subcellularLocation>
</comment>
<protein>
    <submittedName>
        <fullName evidence="12">Glycoside hydrolase family 16 protein</fullName>
    </submittedName>
</protein>
<dbReference type="GO" id="GO:0005789">
    <property type="term" value="C:endoplasmic reticulum membrane"/>
    <property type="evidence" value="ECO:0007669"/>
    <property type="project" value="TreeGrafter"/>
</dbReference>
<evidence type="ECO:0000256" key="6">
    <source>
        <dbReference type="ARBA" id="ARBA00023136"/>
    </source>
</evidence>
<evidence type="ECO:0000259" key="11">
    <source>
        <dbReference type="PROSITE" id="PS51762"/>
    </source>
</evidence>
<evidence type="ECO:0000313" key="13">
    <source>
        <dbReference type="Proteomes" id="UP000308652"/>
    </source>
</evidence>
<dbReference type="CDD" id="cd02180">
    <property type="entry name" value="GH16_fungal_KRE6_glucanase"/>
    <property type="match status" value="1"/>
</dbReference>
<keyword evidence="5 10" id="KW-1133">Transmembrane helix</keyword>
<feature type="region of interest" description="Disordered" evidence="9">
    <location>
        <begin position="66"/>
        <end position="121"/>
    </location>
</feature>
<dbReference type="AlphaFoldDB" id="A0A5C3LY99"/>
<dbReference type="GO" id="GO:0031505">
    <property type="term" value="P:fungal-type cell wall organization"/>
    <property type="evidence" value="ECO:0007669"/>
    <property type="project" value="TreeGrafter"/>
</dbReference>
<feature type="region of interest" description="Disordered" evidence="9">
    <location>
        <begin position="165"/>
        <end position="189"/>
    </location>
</feature>
<dbReference type="InterPro" id="IPR000757">
    <property type="entry name" value="Beta-glucanase-like"/>
</dbReference>